<evidence type="ECO:0000256" key="2">
    <source>
        <dbReference type="ARBA" id="ARBA00022741"/>
    </source>
</evidence>
<accession>A0ABQ5V8H5</accession>
<dbReference type="SMART" id="SM00382">
    <property type="entry name" value="AAA"/>
    <property type="match status" value="1"/>
</dbReference>
<dbReference type="PANTHER" id="PTHR30121">
    <property type="entry name" value="UNCHARACTERIZED PROTEIN YJGR-RELATED"/>
    <property type="match status" value="1"/>
</dbReference>
<evidence type="ECO:0000259" key="4">
    <source>
        <dbReference type="SMART" id="SM00382"/>
    </source>
</evidence>
<dbReference type="Proteomes" id="UP001161391">
    <property type="component" value="Unassembled WGS sequence"/>
</dbReference>
<organism evidence="5 6">
    <name type="scientific">Algimonas ampicilliniresistens</name>
    <dbReference type="NCBI Taxonomy" id="1298735"/>
    <lineage>
        <taxon>Bacteria</taxon>
        <taxon>Pseudomonadati</taxon>
        <taxon>Pseudomonadota</taxon>
        <taxon>Alphaproteobacteria</taxon>
        <taxon>Maricaulales</taxon>
        <taxon>Robiginitomaculaceae</taxon>
        <taxon>Algimonas</taxon>
    </lineage>
</organism>
<evidence type="ECO:0000256" key="1">
    <source>
        <dbReference type="ARBA" id="ARBA00006512"/>
    </source>
</evidence>
<evidence type="ECO:0000313" key="6">
    <source>
        <dbReference type="Proteomes" id="UP001161391"/>
    </source>
</evidence>
<evidence type="ECO:0000313" key="5">
    <source>
        <dbReference type="EMBL" id="GLQ23851.1"/>
    </source>
</evidence>
<dbReference type="InterPro" id="IPR043964">
    <property type="entry name" value="P-loop_TraG"/>
</dbReference>
<comment type="similarity">
    <text evidence="1">Belongs to the TrbE/VirB4 family.</text>
</comment>
<evidence type="ECO:0000256" key="3">
    <source>
        <dbReference type="ARBA" id="ARBA00022840"/>
    </source>
</evidence>
<gene>
    <name evidence="5" type="ORF">GCM10007853_17250</name>
</gene>
<reference evidence="5" key="2">
    <citation type="submission" date="2023-01" db="EMBL/GenBank/DDBJ databases">
        <title>Draft genome sequence of Algimonas ampicilliniresistens strain NBRC 108219.</title>
        <authorList>
            <person name="Sun Q."/>
            <person name="Mori K."/>
        </authorList>
    </citation>
    <scope>NUCLEOTIDE SEQUENCE</scope>
    <source>
        <strain evidence="5">NBRC 108219</strain>
    </source>
</reference>
<keyword evidence="2" id="KW-0547">Nucleotide-binding</keyword>
<dbReference type="PANTHER" id="PTHR30121:SF12">
    <property type="entry name" value="TYPE IV SECRETION SYSTEM PROTEIN CAGE"/>
    <property type="match status" value="1"/>
</dbReference>
<feature type="domain" description="AAA+ ATPase" evidence="4">
    <location>
        <begin position="441"/>
        <end position="703"/>
    </location>
</feature>
<sequence length="807" mass="88920">MFLREYRQRPAALADHLPWAALVAPGVILNKDGSFQRTMRFRGPDLDSSTPQELIATCARINNALRRFGSGWALHFEATRREAEGYAPSKFRDPLAWLINEERRGLNTASGALFESDYHLTFTFLPPADKIGRLETVFIDNDKNGAENASLDFLTAFVRNTDAALDLLAGVFPVAVFLSDDEMLTYLQSCLAPDKRQHVRAPDIPMHLDAVLGGVDLVGGLAPKLGGQHVRCVTVMGFPGAMEPGLLDALNGLGFPYRWTTRFLPMDKSEATKVLGRYRRQWFAKRKSVMAILKEVITNEASALVDTDADNQAGDADTALQLLGQDHVGFGYVTQTIVVSDVDAAITEARIKAVERLVNGQGFVTIRETVNAVEAWLGSIPGQSYANVRQPIIHTLNLAHMMPLSAIWAGPERNDHMDGPPLLHATTQGHTPFRLVTHQGDIGHTLIVGPTGAGKSVLLCLLALQFRRYENAQVFLFDKGRSAKVATLGMSGQHYELGGEGGLCFQPLRNIDKPQDLAWAEGWLLDLLRQEGVEVTPDIKDTVWSALNSLASAPVEERTLTGLEALLQSSHLRQAIHPYTLAGPHGSVLDADTDISLDANWQCFEMEELMHSKALVLPVLTYLFHRLEARFNGHPTLLVLDEAWVFLDDPVFADRIREWLKVLRKKNVSVIFATQSLSDVANSTIAPALIESCPSRIFLPNSRATEPQQLDAYRRFGLNDTQIQLIGQATPKRDYYFQSRAGNRLFDLTLGPIALAFCGASSVGALMEADGVRASSNGSDFAARWLHWQQLDWAADLLSSFSTHGDA</sequence>
<keyword evidence="6" id="KW-1185">Reference proteome</keyword>
<dbReference type="EMBL" id="BSNK01000002">
    <property type="protein sequence ID" value="GLQ23851.1"/>
    <property type="molecule type" value="Genomic_DNA"/>
</dbReference>
<dbReference type="InterPro" id="IPR051162">
    <property type="entry name" value="T4SS_component"/>
</dbReference>
<dbReference type="Pfam" id="PF03135">
    <property type="entry name" value="CagE_TrbE_VirB"/>
    <property type="match status" value="1"/>
</dbReference>
<reference evidence="5" key="1">
    <citation type="journal article" date="2014" name="Int. J. Syst. Evol. Microbiol.">
        <title>Complete genome of a new Firmicutes species belonging to the dominant human colonic microbiota ('Ruminococcus bicirculans') reveals two chromosomes and a selective capacity to utilize plant glucans.</title>
        <authorList>
            <consortium name="NISC Comparative Sequencing Program"/>
            <person name="Wegmann U."/>
            <person name="Louis P."/>
            <person name="Goesmann A."/>
            <person name="Henrissat B."/>
            <person name="Duncan S.H."/>
            <person name="Flint H.J."/>
        </authorList>
    </citation>
    <scope>NUCLEOTIDE SEQUENCE</scope>
    <source>
        <strain evidence="5">NBRC 108219</strain>
    </source>
</reference>
<dbReference type="InterPro" id="IPR003593">
    <property type="entry name" value="AAA+_ATPase"/>
</dbReference>
<dbReference type="InterPro" id="IPR018145">
    <property type="entry name" value="CagE_TrbE_VirB_cntrl_dom"/>
</dbReference>
<protein>
    <submittedName>
        <fullName evidence="5">Conjugal transfer protein TrbE</fullName>
    </submittedName>
</protein>
<dbReference type="SUPFAM" id="SSF52540">
    <property type="entry name" value="P-loop containing nucleoside triphosphate hydrolases"/>
    <property type="match status" value="1"/>
</dbReference>
<dbReference type="Pfam" id="PF19044">
    <property type="entry name" value="P-loop_TraG"/>
    <property type="match status" value="1"/>
</dbReference>
<proteinExistence type="inferred from homology"/>
<dbReference type="InterPro" id="IPR027417">
    <property type="entry name" value="P-loop_NTPase"/>
</dbReference>
<name>A0ABQ5V8H5_9PROT</name>
<dbReference type="Gene3D" id="3.40.50.300">
    <property type="entry name" value="P-loop containing nucleotide triphosphate hydrolases"/>
    <property type="match status" value="2"/>
</dbReference>
<comment type="caution">
    <text evidence="5">The sequence shown here is derived from an EMBL/GenBank/DDBJ whole genome shotgun (WGS) entry which is preliminary data.</text>
</comment>
<dbReference type="NCBIfam" id="NF010447">
    <property type="entry name" value="PRK13873.1"/>
    <property type="match status" value="1"/>
</dbReference>
<keyword evidence="3" id="KW-0067">ATP-binding</keyword>
<dbReference type="CDD" id="cd01127">
    <property type="entry name" value="TrwB_TraG_TraD_VirD4"/>
    <property type="match status" value="1"/>
</dbReference>